<dbReference type="EMBL" id="CP015585">
    <property type="protein sequence ID" value="APT60290.1"/>
    <property type="molecule type" value="Genomic_DNA"/>
</dbReference>
<dbReference type="NCBIfam" id="NF045478">
    <property type="entry name" value="XF1762_fam"/>
    <property type="match status" value="1"/>
</dbReference>
<dbReference type="RefSeq" id="WP_075800989.1">
    <property type="nucleotide sequence ID" value="NZ_CP015585.1"/>
</dbReference>
<dbReference type="AlphaFoldDB" id="A0A1L7AND2"/>
<sequence>MRFTRGPTEGLLAVCPWCREPAALELAEAWTDHAFQLETCCEAAHEEVCAGLADDPAWARDLLRQLGAEVLLGGTLRRVADTGCGQLLLDWKLEIRPVSFAVAAGFVRRHHAHNAAPVAWRYGAAIANGPTRLLGVVMVGNPVARGLMGRGTVEVNRLCIRRDVPRVLAWNACSQLYGWAAREAEARGFERIVTYTRADEEGGSLTASGWTRDARVRGRSWSSPARARRDQGVPIDKCRWSRALRPRRAAGRPSAPNPVMPLTLDAPG</sequence>
<evidence type="ECO:0000256" key="1">
    <source>
        <dbReference type="SAM" id="MobiDB-lite"/>
    </source>
</evidence>
<protein>
    <submittedName>
        <fullName evidence="2">Uncharacterized protein</fullName>
    </submittedName>
</protein>
<proteinExistence type="predicted"/>
<dbReference type="Proteomes" id="UP000185494">
    <property type="component" value="Chromosome 1"/>
</dbReference>
<evidence type="ECO:0000313" key="2">
    <source>
        <dbReference type="EMBL" id="APT60290.1"/>
    </source>
</evidence>
<name>A0A1L7AND2_9PROT</name>
<accession>A0A1L7AND2</accession>
<gene>
    <name evidence="2" type="ORF">RGI145_23460</name>
</gene>
<keyword evidence="2" id="KW-0614">Plasmid</keyword>
<evidence type="ECO:0000313" key="3">
    <source>
        <dbReference type="Proteomes" id="UP000185494"/>
    </source>
</evidence>
<organism evidence="2 3">
    <name type="scientific">Roseomonas gilardii</name>
    <dbReference type="NCBI Taxonomy" id="257708"/>
    <lineage>
        <taxon>Bacteria</taxon>
        <taxon>Pseudomonadati</taxon>
        <taxon>Pseudomonadota</taxon>
        <taxon>Alphaproteobacteria</taxon>
        <taxon>Acetobacterales</taxon>
        <taxon>Roseomonadaceae</taxon>
        <taxon>Roseomonas</taxon>
    </lineage>
</organism>
<dbReference type="KEGG" id="rgi:RGI145_23460"/>
<feature type="region of interest" description="Disordered" evidence="1">
    <location>
        <begin position="246"/>
        <end position="268"/>
    </location>
</feature>
<dbReference type="InterPro" id="IPR053780">
    <property type="entry name" value="Gp66-like"/>
</dbReference>
<reference evidence="2 3" key="1">
    <citation type="submission" date="2016-05" db="EMBL/GenBank/DDBJ databases">
        <title>Complete Genome and Methylome Analysis of Psychrotrophic Bacterial Isolates from Antarctic Lake Untersee.</title>
        <authorList>
            <person name="Fomenkov A."/>
            <person name="Akimov V.N."/>
            <person name="Vasilyeva L.V."/>
            <person name="Andersen D."/>
            <person name="Vincze T."/>
            <person name="Roberts R.J."/>
        </authorList>
    </citation>
    <scope>NUCLEOTIDE SEQUENCE [LARGE SCALE GENOMIC DNA]</scope>
    <source>
        <strain evidence="2 3">U14-5</strain>
        <plasmid evidence="3">Plasmid 1</plasmid>
    </source>
</reference>
<geneLocation type="plasmid" evidence="2 3">
    <name>1</name>
</geneLocation>